<name>A0A5Q4BB91_9PEZI</name>
<sequence>MPPIGTSDVLDNLDETVEAAGNCEFNTMSLVRQKTSIPIPEVHAIEARRDCDVKAPFMLMDCLPGNVGMDLGMKIPPLYKQNFLRRLAQIHASLPICVVQLATVQLPKIGTILSRNEDGTYRQGPIRGLGGPFNTATEFYEAWAAKTTFGMAEEEIRTASGQYADEIK</sequence>
<organism evidence="1 2">
    <name type="scientific">Colletotrichum shisoi</name>
    <dbReference type="NCBI Taxonomy" id="2078593"/>
    <lineage>
        <taxon>Eukaryota</taxon>
        <taxon>Fungi</taxon>
        <taxon>Dikarya</taxon>
        <taxon>Ascomycota</taxon>
        <taxon>Pezizomycotina</taxon>
        <taxon>Sordariomycetes</taxon>
        <taxon>Hypocreomycetidae</taxon>
        <taxon>Glomerellales</taxon>
        <taxon>Glomerellaceae</taxon>
        <taxon>Colletotrichum</taxon>
        <taxon>Colletotrichum destructivum species complex</taxon>
    </lineage>
</organism>
<dbReference type="Proteomes" id="UP000326340">
    <property type="component" value="Unassembled WGS sequence"/>
</dbReference>
<protein>
    <submittedName>
        <fullName evidence="1">Uncharacterized protein</fullName>
    </submittedName>
</protein>
<proteinExistence type="predicted"/>
<evidence type="ECO:0000313" key="1">
    <source>
        <dbReference type="EMBL" id="TQN64165.1"/>
    </source>
</evidence>
<comment type="caution">
    <text evidence="1">The sequence shown here is derived from an EMBL/GenBank/DDBJ whole genome shotgun (WGS) entry which is preliminary data.</text>
</comment>
<evidence type="ECO:0000313" key="2">
    <source>
        <dbReference type="Proteomes" id="UP000326340"/>
    </source>
</evidence>
<dbReference type="OrthoDB" id="4816593at2759"/>
<keyword evidence="2" id="KW-1185">Reference proteome</keyword>
<dbReference type="AlphaFoldDB" id="A0A5Q4BB91"/>
<gene>
    <name evidence="1" type="ORF">CSHISOI_11224</name>
</gene>
<accession>A0A5Q4BB91</accession>
<dbReference type="EMBL" id="PUHP01002751">
    <property type="protein sequence ID" value="TQN64165.1"/>
    <property type="molecule type" value="Genomic_DNA"/>
</dbReference>
<reference evidence="1 2" key="1">
    <citation type="journal article" date="2019" name="Sci. Rep.">
        <title>Colletotrichum shisoi sp. nov., an anthracnose pathogen of Perilla frutescens in Japan: molecular phylogenetic, morphological and genomic evidence.</title>
        <authorList>
            <person name="Gan P."/>
            <person name="Tsushima A."/>
            <person name="Hiroyama R."/>
            <person name="Narusaka M."/>
            <person name="Takano Y."/>
            <person name="Narusaka Y."/>
            <person name="Kawaradani M."/>
            <person name="Damm U."/>
            <person name="Shirasu K."/>
        </authorList>
    </citation>
    <scope>NUCLEOTIDE SEQUENCE [LARGE SCALE GENOMIC DNA]</scope>
    <source>
        <strain evidence="1 2">PG-2018a</strain>
    </source>
</reference>